<feature type="region of interest" description="Disordered" evidence="1">
    <location>
        <begin position="121"/>
        <end position="166"/>
    </location>
</feature>
<feature type="compositionally biased region" description="Basic residues" evidence="1">
    <location>
        <begin position="86"/>
        <end position="96"/>
    </location>
</feature>
<dbReference type="AlphaFoldDB" id="A0AAJ7S5I1"/>
<proteinExistence type="predicted"/>
<evidence type="ECO:0000313" key="2">
    <source>
        <dbReference type="Proteomes" id="UP000694925"/>
    </source>
</evidence>
<feature type="region of interest" description="Disordered" evidence="1">
    <location>
        <begin position="55"/>
        <end position="109"/>
    </location>
</feature>
<name>A0AAJ7S5I1_9HYME</name>
<reference evidence="3" key="1">
    <citation type="submission" date="2025-08" db="UniProtKB">
        <authorList>
            <consortium name="RefSeq"/>
        </authorList>
    </citation>
    <scope>IDENTIFICATION</scope>
    <source>
        <tissue evidence="3">Whole body</tissue>
    </source>
</reference>
<dbReference type="PANTHER" id="PTHR39947">
    <property type="entry name" value="IP19862P"/>
    <property type="match status" value="1"/>
</dbReference>
<dbReference type="GeneID" id="113464692"/>
<dbReference type="RefSeq" id="XP_026671711.1">
    <property type="nucleotide sequence ID" value="XM_026815910.1"/>
</dbReference>
<protein>
    <submittedName>
        <fullName evidence="3">Protein odd-skipped-like</fullName>
    </submittedName>
</protein>
<evidence type="ECO:0000313" key="3">
    <source>
        <dbReference type="RefSeq" id="XP_026671711.1"/>
    </source>
</evidence>
<organism evidence="2 3">
    <name type="scientific">Ceratina calcarata</name>
    <dbReference type="NCBI Taxonomy" id="156304"/>
    <lineage>
        <taxon>Eukaryota</taxon>
        <taxon>Metazoa</taxon>
        <taxon>Ecdysozoa</taxon>
        <taxon>Arthropoda</taxon>
        <taxon>Hexapoda</taxon>
        <taxon>Insecta</taxon>
        <taxon>Pterygota</taxon>
        <taxon>Neoptera</taxon>
        <taxon>Endopterygota</taxon>
        <taxon>Hymenoptera</taxon>
        <taxon>Apocrita</taxon>
        <taxon>Aculeata</taxon>
        <taxon>Apoidea</taxon>
        <taxon>Anthophila</taxon>
        <taxon>Apidae</taxon>
        <taxon>Ceratina</taxon>
        <taxon>Zadontomerus</taxon>
    </lineage>
</organism>
<feature type="non-terminal residue" evidence="3">
    <location>
        <position position="1"/>
    </location>
</feature>
<evidence type="ECO:0000256" key="1">
    <source>
        <dbReference type="SAM" id="MobiDB-lite"/>
    </source>
</evidence>
<keyword evidence="2" id="KW-1185">Reference proteome</keyword>
<accession>A0AAJ7S5I1</accession>
<feature type="compositionally biased region" description="Polar residues" evidence="1">
    <location>
        <begin position="66"/>
        <end position="76"/>
    </location>
</feature>
<dbReference type="Proteomes" id="UP000694925">
    <property type="component" value="Unplaced"/>
</dbReference>
<dbReference type="KEGG" id="ccal:113464692"/>
<gene>
    <name evidence="3" type="primary">LOC113464692</name>
</gene>
<sequence>STVTFCLQEKTNAVKALAREQCEAAVQLQRQQQLQQHQSQQQQQQHQLRGPLAIHHAGCPTKIGPVTSQPNASSHATHARGPQYQHYHHHHHHRHVSMSPPPLLLSSPAPIAATHNHLNVSGHRNVVTPPDTPADRSPPSPGNKLNRSQHLPREATGSVSPGLPAATLDLSSAATTNSPHELSTLV</sequence>
<dbReference type="PANTHER" id="PTHR39947:SF1">
    <property type="entry name" value="IP19862P"/>
    <property type="match status" value="1"/>
</dbReference>
<feature type="compositionally biased region" description="Pro residues" evidence="1">
    <location>
        <begin position="130"/>
        <end position="141"/>
    </location>
</feature>